<keyword evidence="3" id="KW-1003">Cell membrane</keyword>
<evidence type="ECO:0000256" key="7">
    <source>
        <dbReference type="PROSITE-ProRule" id="PRU00473"/>
    </source>
</evidence>
<reference evidence="11 12" key="1">
    <citation type="submission" date="2012-09" db="EMBL/GenBank/DDBJ databases">
        <title>Genome Sequence of alkane-degrading Bacterium Alcanivorax venustensis ISO4.</title>
        <authorList>
            <person name="Lai Q."/>
            <person name="Shao Z."/>
        </authorList>
    </citation>
    <scope>NUCLEOTIDE SEQUENCE [LARGE SCALE GENOMIC DNA]</scope>
    <source>
        <strain evidence="11 12">ISO4</strain>
    </source>
</reference>
<evidence type="ECO:0000256" key="3">
    <source>
        <dbReference type="ARBA" id="ARBA00022475"/>
    </source>
</evidence>
<feature type="region of interest" description="Disordered" evidence="8">
    <location>
        <begin position="72"/>
        <end position="94"/>
    </location>
</feature>
<dbReference type="InterPro" id="IPR050330">
    <property type="entry name" value="Bact_OuterMem_StrucFunc"/>
</dbReference>
<evidence type="ECO:0000256" key="6">
    <source>
        <dbReference type="ARBA" id="ARBA00023136"/>
    </source>
</evidence>
<gene>
    <name evidence="11" type="ORF">ISO4_03101</name>
</gene>
<keyword evidence="12" id="KW-1185">Reference proteome</keyword>
<evidence type="ECO:0000256" key="5">
    <source>
        <dbReference type="ARBA" id="ARBA00022989"/>
    </source>
</evidence>
<comment type="caution">
    <text evidence="11">The sequence shown here is derived from an EMBL/GenBank/DDBJ whole genome shotgun (WGS) entry which is preliminary data.</text>
</comment>
<keyword evidence="6 7" id="KW-0472">Membrane</keyword>
<dbReference type="Proteomes" id="UP000644441">
    <property type="component" value="Unassembled WGS sequence"/>
</dbReference>
<protein>
    <submittedName>
        <fullName evidence="11">Flagellar motor protein MotB</fullName>
    </submittedName>
</protein>
<accession>A0ABS0AK30</accession>
<evidence type="ECO:0000256" key="8">
    <source>
        <dbReference type="SAM" id="MobiDB-lite"/>
    </source>
</evidence>
<comment type="subcellular location">
    <subcellularLocation>
        <location evidence="1">Cell membrane</location>
        <topology evidence="1">Single-pass membrane protein</topology>
    </subcellularLocation>
</comment>
<keyword evidence="11" id="KW-0282">Flagellum</keyword>
<dbReference type="PANTHER" id="PTHR30329">
    <property type="entry name" value="STATOR ELEMENT OF FLAGELLAR MOTOR COMPLEX"/>
    <property type="match status" value="1"/>
</dbReference>
<dbReference type="PROSITE" id="PS51123">
    <property type="entry name" value="OMPA_2"/>
    <property type="match status" value="1"/>
</dbReference>
<comment type="similarity">
    <text evidence="2">Belongs to the MotB family.</text>
</comment>
<sequence>MSEQHRPIVIRRRRRAHVAHHGGAWKIALADFMTALMALFLVLWIISTASPAELQGLAEYFRTPLKVALADGDRNSSSTSAIPGGGADPAHSDGEQARIDLRRQTLPAEERQRFINLRRRIEQAIQADPQLRELRDQMRFQMTPEGLRIQLVDTDQRPMFRLGSDRVAPYMRHLLRTMAPLLNDMPNPLSISGHTDSLRYSSGDSGYSNWELSSDRANASRRELVAGGLDSEKLLRVTGMGDRVPVPDSNPGDPVNRRITLVVLTRQAVERLRAASRPGDLSDAPQPVRE</sequence>
<dbReference type="PANTHER" id="PTHR30329:SF18">
    <property type="entry name" value="MOTILITY PROTEIN B"/>
    <property type="match status" value="1"/>
</dbReference>
<keyword evidence="11" id="KW-0966">Cell projection</keyword>
<dbReference type="InterPro" id="IPR025713">
    <property type="entry name" value="MotB-like_N_dom"/>
</dbReference>
<dbReference type="NCBIfam" id="NF006548">
    <property type="entry name" value="PRK09041.1"/>
    <property type="match status" value="1"/>
</dbReference>
<evidence type="ECO:0000256" key="2">
    <source>
        <dbReference type="ARBA" id="ARBA00008914"/>
    </source>
</evidence>
<evidence type="ECO:0000313" key="11">
    <source>
        <dbReference type="EMBL" id="MBF5054499.1"/>
    </source>
</evidence>
<evidence type="ECO:0000259" key="10">
    <source>
        <dbReference type="PROSITE" id="PS51123"/>
    </source>
</evidence>
<dbReference type="EMBL" id="ARXR01000048">
    <property type="protein sequence ID" value="MBF5054499.1"/>
    <property type="molecule type" value="Genomic_DNA"/>
</dbReference>
<feature type="transmembrane region" description="Helical" evidence="9">
    <location>
        <begin position="21"/>
        <end position="46"/>
    </location>
</feature>
<dbReference type="InterPro" id="IPR006665">
    <property type="entry name" value="OmpA-like"/>
</dbReference>
<evidence type="ECO:0000313" key="12">
    <source>
        <dbReference type="Proteomes" id="UP000644441"/>
    </source>
</evidence>
<dbReference type="Pfam" id="PF13677">
    <property type="entry name" value="MotB_plug"/>
    <property type="match status" value="1"/>
</dbReference>
<dbReference type="InterPro" id="IPR036737">
    <property type="entry name" value="OmpA-like_sf"/>
</dbReference>
<dbReference type="CDD" id="cd07185">
    <property type="entry name" value="OmpA_C-like"/>
    <property type="match status" value="1"/>
</dbReference>
<evidence type="ECO:0000256" key="1">
    <source>
        <dbReference type="ARBA" id="ARBA00004162"/>
    </source>
</evidence>
<dbReference type="SUPFAM" id="SSF103088">
    <property type="entry name" value="OmpA-like"/>
    <property type="match status" value="1"/>
</dbReference>
<evidence type="ECO:0000256" key="4">
    <source>
        <dbReference type="ARBA" id="ARBA00022692"/>
    </source>
</evidence>
<dbReference type="RefSeq" id="WP_142948126.1">
    <property type="nucleotide sequence ID" value="NZ_ARXR01000048.1"/>
</dbReference>
<keyword evidence="4 9" id="KW-0812">Transmembrane</keyword>
<dbReference type="Gene3D" id="3.30.1330.60">
    <property type="entry name" value="OmpA-like domain"/>
    <property type="match status" value="1"/>
</dbReference>
<keyword evidence="11" id="KW-0969">Cilium</keyword>
<evidence type="ECO:0000256" key="9">
    <source>
        <dbReference type="SAM" id="Phobius"/>
    </source>
</evidence>
<organism evidence="11 12">
    <name type="scientific">Alloalcanivorax venustensis ISO4</name>
    <dbReference type="NCBI Taxonomy" id="1177184"/>
    <lineage>
        <taxon>Bacteria</taxon>
        <taxon>Pseudomonadati</taxon>
        <taxon>Pseudomonadota</taxon>
        <taxon>Gammaproteobacteria</taxon>
        <taxon>Oceanospirillales</taxon>
        <taxon>Alcanivoracaceae</taxon>
        <taxon>Alloalcanivorax</taxon>
    </lineage>
</organism>
<name>A0ABS0AK30_9GAMM</name>
<feature type="domain" description="OmpA-like" evidence="10">
    <location>
        <begin position="147"/>
        <end position="267"/>
    </location>
</feature>
<proteinExistence type="inferred from homology"/>
<dbReference type="Pfam" id="PF00691">
    <property type="entry name" value="OmpA"/>
    <property type="match status" value="1"/>
</dbReference>
<keyword evidence="5 9" id="KW-1133">Transmembrane helix</keyword>